<organism evidence="7 8">
    <name type="scientific">Phaeocystidibacter marisrubri</name>
    <dbReference type="NCBI Taxonomy" id="1577780"/>
    <lineage>
        <taxon>Bacteria</taxon>
        <taxon>Pseudomonadati</taxon>
        <taxon>Bacteroidota</taxon>
        <taxon>Flavobacteriia</taxon>
        <taxon>Flavobacteriales</taxon>
        <taxon>Phaeocystidibacteraceae</taxon>
        <taxon>Phaeocystidibacter</taxon>
    </lineage>
</organism>
<proteinExistence type="inferred from homology"/>
<dbReference type="InterPro" id="IPR008141">
    <property type="entry name" value="Ala_DH"/>
</dbReference>
<feature type="domain" description="Alanine dehydrogenase/pyridine nucleotide transhydrogenase NAD(H)-binding" evidence="5">
    <location>
        <begin position="178"/>
        <end position="326"/>
    </location>
</feature>
<dbReference type="SMART" id="SM01003">
    <property type="entry name" value="AlaDh_PNT_N"/>
    <property type="match status" value="1"/>
</dbReference>
<evidence type="ECO:0000256" key="3">
    <source>
        <dbReference type="ARBA" id="ARBA00023002"/>
    </source>
</evidence>
<evidence type="ECO:0000256" key="2">
    <source>
        <dbReference type="ARBA" id="ARBA00012897"/>
    </source>
</evidence>
<dbReference type="SUPFAM" id="SSF51735">
    <property type="entry name" value="NAD(P)-binding Rossmann-fold domains"/>
    <property type="match status" value="1"/>
</dbReference>
<dbReference type="EC" id="1.4.1.1" evidence="2"/>
<dbReference type="GO" id="GO:0000286">
    <property type="term" value="F:alanine dehydrogenase activity"/>
    <property type="evidence" value="ECO:0007669"/>
    <property type="project" value="UniProtKB-EC"/>
</dbReference>
<comment type="similarity">
    <text evidence="1">Belongs to the AlaDH/PNT family.</text>
</comment>
<dbReference type="SUPFAM" id="SSF52283">
    <property type="entry name" value="Formate/glycerate dehydrogenase catalytic domain-like"/>
    <property type="match status" value="1"/>
</dbReference>
<dbReference type="InterPro" id="IPR007698">
    <property type="entry name" value="AlaDH/PNT_NAD(H)-bd"/>
</dbReference>
<keyword evidence="8" id="KW-1185">Reference proteome</keyword>
<dbReference type="Proteomes" id="UP000484164">
    <property type="component" value="Unassembled WGS sequence"/>
</dbReference>
<comment type="caution">
    <text evidence="7">The sequence shown here is derived from an EMBL/GenBank/DDBJ whole genome shotgun (WGS) entry which is preliminary data.</text>
</comment>
<evidence type="ECO:0000259" key="6">
    <source>
        <dbReference type="SMART" id="SM01003"/>
    </source>
</evidence>
<evidence type="ECO:0000259" key="5">
    <source>
        <dbReference type="SMART" id="SM01002"/>
    </source>
</evidence>
<evidence type="ECO:0000256" key="4">
    <source>
        <dbReference type="ARBA" id="ARBA00023027"/>
    </source>
</evidence>
<accession>A0A6L3ZE53</accession>
<dbReference type="Gene3D" id="3.40.50.720">
    <property type="entry name" value="NAD(P)-binding Rossmann-like Domain"/>
    <property type="match status" value="2"/>
</dbReference>
<dbReference type="AlphaFoldDB" id="A0A6L3ZE53"/>
<protein>
    <recommendedName>
        <fullName evidence="2">alanine dehydrogenase</fullName>
        <ecNumber evidence="2">1.4.1.1</ecNumber>
    </recommendedName>
</protein>
<dbReference type="Pfam" id="PF05222">
    <property type="entry name" value="AlaDh_PNT_N"/>
    <property type="match status" value="1"/>
</dbReference>
<dbReference type="InterPro" id="IPR036291">
    <property type="entry name" value="NAD(P)-bd_dom_sf"/>
</dbReference>
<dbReference type="InterPro" id="IPR007886">
    <property type="entry name" value="AlaDH/PNT_N"/>
</dbReference>
<dbReference type="PANTHER" id="PTHR42795:SF1">
    <property type="entry name" value="ALANINE DEHYDROGENASE"/>
    <property type="match status" value="1"/>
</dbReference>
<evidence type="ECO:0000313" key="7">
    <source>
        <dbReference type="EMBL" id="KAB2815950.1"/>
    </source>
</evidence>
<dbReference type="RefSeq" id="WP_151693379.1">
    <property type="nucleotide sequence ID" value="NZ_BMGX01000001.1"/>
</dbReference>
<evidence type="ECO:0000313" key="8">
    <source>
        <dbReference type="Proteomes" id="UP000484164"/>
    </source>
</evidence>
<dbReference type="GO" id="GO:0005886">
    <property type="term" value="C:plasma membrane"/>
    <property type="evidence" value="ECO:0007669"/>
    <property type="project" value="TreeGrafter"/>
</dbReference>
<dbReference type="PANTHER" id="PTHR42795">
    <property type="entry name" value="ALANINE DEHYDROGENASE"/>
    <property type="match status" value="1"/>
</dbReference>
<dbReference type="GO" id="GO:0042853">
    <property type="term" value="P:L-alanine catabolic process"/>
    <property type="evidence" value="ECO:0007669"/>
    <property type="project" value="InterPro"/>
</dbReference>
<sequence length="401" mass="43923">MTEPNYFSFSSTQLVPQEERLAVSRKKGKLQIGVPRETCMQENRVALTPEGVHLLVSNGHEVLVETKAGEGARYTDRDFSEAGATIAYTPKEVFECDVVLKVEPPSMEELDLMKQKQTLISALQLKTCTREYFKKLMAKRVTAISYENIRDEEGQIPIVRHMSEIAGNASILIAAEYLSNVNNGKGYIMGGVTGVPPTDVVIIGAGTVGTYAARTATGMGASVKVFDKSLSRLKRLQAEMPIPIYTCVTQPKILEKALRRCDVAIGAIRSEGGRTPCIVTEEMVRNMKPGSVIVDVSIDQGGCFETSELTSHDDPVVVKHGVIHYGVPNIASRVSRTASFSLSNIFAQLLLSFGEEGGVEDSLRFRKEIRAGMYIYNGVLVNKAIGEWFDLPYSDGNLLFG</sequence>
<dbReference type="InterPro" id="IPR008143">
    <property type="entry name" value="Ala_DH/PNT_CS2"/>
</dbReference>
<keyword evidence="4" id="KW-0520">NAD</keyword>
<dbReference type="CDD" id="cd05305">
    <property type="entry name" value="L-AlaDH"/>
    <property type="match status" value="1"/>
</dbReference>
<dbReference type="Pfam" id="PF01262">
    <property type="entry name" value="AlaDh_PNT_C"/>
    <property type="match status" value="1"/>
</dbReference>
<gene>
    <name evidence="7" type="ORF">F8C82_09645</name>
</gene>
<keyword evidence="3" id="KW-0560">Oxidoreductase</keyword>
<evidence type="ECO:0000256" key="1">
    <source>
        <dbReference type="ARBA" id="ARBA00005689"/>
    </source>
</evidence>
<feature type="domain" description="Alanine dehydrogenase/pyridine nucleotide transhydrogenase N-terminal" evidence="6">
    <location>
        <begin position="33"/>
        <end position="166"/>
    </location>
</feature>
<reference evidence="7 8" key="1">
    <citation type="submission" date="2019-10" db="EMBL/GenBank/DDBJ databases">
        <title>Genome sequence of Phaeocystidibacter marisrubri JCM30614 (type strain).</title>
        <authorList>
            <person name="Bowman J.P."/>
        </authorList>
    </citation>
    <scope>NUCLEOTIDE SEQUENCE [LARGE SCALE GENOMIC DNA]</scope>
    <source>
        <strain evidence="7 8">JCM 30614</strain>
    </source>
</reference>
<dbReference type="OrthoDB" id="9804592at2"/>
<dbReference type="SMART" id="SM01002">
    <property type="entry name" value="AlaDh_PNT_C"/>
    <property type="match status" value="1"/>
</dbReference>
<name>A0A6L3ZE53_9FLAO</name>
<dbReference type="PROSITE" id="PS00837">
    <property type="entry name" value="ALADH_PNT_2"/>
    <property type="match status" value="1"/>
</dbReference>
<dbReference type="EMBL" id="WBVQ01000002">
    <property type="protein sequence ID" value="KAB2815950.1"/>
    <property type="molecule type" value="Genomic_DNA"/>
</dbReference>